<dbReference type="SUPFAM" id="SSF53187">
    <property type="entry name" value="Zn-dependent exopeptidases"/>
    <property type="match status" value="1"/>
</dbReference>
<evidence type="ECO:0000259" key="4">
    <source>
        <dbReference type="Pfam" id="PF07687"/>
    </source>
</evidence>
<dbReference type="InterPro" id="IPR002933">
    <property type="entry name" value="Peptidase_M20"/>
</dbReference>
<keyword evidence="1" id="KW-0479">Metal-binding</keyword>
<reference evidence="6" key="1">
    <citation type="journal article" date="2019" name="Int. J. Syst. Evol. Microbiol.">
        <title>The Global Catalogue of Microorganisms (GCM) 10K type strain sequencing project: providing services to taxonomists for standard genome sequencing and annotation.</title>
        <authorList>
            <consortium name="The Broad Institute Genomics Platform"/>
            <consortium name="The Broad Institute Genome Sequencing Center for Infectious Disease"/>
            <person name="Wu L."/>
            <person name="Ma J."/>
        </authorList>
    </citation>
    <scope>NUCLEOTIDE SEQUENCE [LARGE SCALE GENOMIC DNA]</scope>
    <source>
        <strain evidence="6">JCM 16548</strain>
    </source>
</reference>
<dbReference type="InterPro" id="IPR010174">
    <property type="entry name" value="Succinyl-DAP_deSuclase_DapE"/>
</dbReference>
<protein>
    <recommendedName>
        <fullName evidence="3">Succinyl-diaminopimelate desuccinylase</fullName>
        <ecNumber evidence="3">3.5.1.18</ecNumber>
    </recommendedName>
</protein>
<dbReference type="InterPro" id="IPR036264">
    <property type="entry name" value="Bact_exopeptidase_dim_dom"/>
</dbReference>
<evidence type="ECO:0000313" key="6">
    <source>
        <dbReference type="Proteomes" id="UP001500051"/>
    </source>
</evidence>
<accession>A0ABP7DTY5</accession>
<dbReference type="Gene3D" id="3.40.630.10">
    <property type="entry name" value="Zn peptidases"/>
    <property type="match status" value="1"/>
</dbReference>
<feature type="domain" description="Peptidase M20 dimerisation" evidence="4">
    <location>
        <begin position="178"/>
        <end position="274"/>
    </location>
</feature>
<name>A0ABP7DTY5_9ACTN</name>
<dbReference type="SUPFAM" id="SSF55031">
    <property type="entry name" value="Bacterial exopeptidase dimerisation domain"/>
    <property type="match status" value="1"/>
</dbReference>
<dbReference type="RefSeq" id="WP_344813264.1">
    <property type="nucleotide sequence ID" value="NZ_BAAAYX010000013.1"/>
</dbReference>
<gene>
    <name evidence="5" type="primary">dapE</name>
    <name evidence="5" type="ORF">GCM10022204_30620</name>
</gene>
<dbReference type="InterPro" id="IPR050072">
    <property type="entry name" value="Peptidase_M20A"/>
</dbReference>
<dbReference type="Pfam" id="PF07687">
    <property type="entry name" value="M20_dimer"/>
    <property type="match status" value="1"/>
</dbReference>
<dbReference type="EC" id="3.5.1.18" evidence="3"/>
<dbReference type="EMBL" id="BAAAYX010000013">
    <property type="protein sequence ID" value="GAA3710139.1"/>
    <property type="molecule type" value="Genomic_DNA"/>
</dbReference>
<dbReference type="Proteomes" id="UP001500051">
    <property type="component" value="Unassembled WGS sequence"/>
</dbReference>
<dbReference type="NCBIfam" id="TIGR01900">
    <property type="entry name" value="dapE-gram_pos"/>
    <property type="match status" value="1"/>
</dbReference>
<keyword evidence="6" id="KW-1185">Reference proteome</keyword>
<dbReference type="Gene3D" id="3.30.70.360">
    <property type="match status" value="1"/>
</dbReference>
<organism evidence="5 6">
    <name type="scientific">Microlunatus aurantiacus</name>
    <dbReference type="NCBI Taxonomy" id="446786"/>
    <lineage>
        <taxon>Bacteria</taxon>
        <taxon>Bacillati</taxon>
        <taxon>Actinomycetota</taxon>
        <taxon>Actinomycetes</taxon>
        <taxon>Propionibacteriales</taxon>
        <taxon>Propionibacteriaceae</taxon>
        <taxon>Microlunatus</taxon>
    </lineage>
</organism>
<dbReference type="PANTHER" id="PTHR43808">
    <property type="entry name" value="ACETYLORNITHINE DEACETYLASE"/>
    <property type="match status" value="1"/>
</dbReference>
<sequence length="363" mass="38429">MTEASADTVRLDLAGDPVELLTTLIDIESVSGDELAITDAVEAALRAYGHLEVIRDGNVVVARTHLGRPERVVIAGHLDTVPIAANVPHWTVNEGDDLEVWGRGACDMKGGVAVQLVCAAALTAPQRDLTWIFYDNEEVAAELNGLGRIGRERPELLAGGFAVLCEPTSAQIEGGCQGTMRLICELPGIAAHSARAWMGHNAIHDAGALLQLLAEHEPAQVVVDGLTYREGLNAVAISGGIAGNVIPDRCRIEINYRFAPDKSADEAAAYVRGVLPGYELEVTDVAIGARPGLDRPAAAEFLEAVGAKASAKFGWTDVARFAEMGIPAVNFGPGNPSKAHADDEFCPAAEVYRCRDALLAWLT</sequence>
<dbReference type="Pfam" id="PF01546">
    <property type="entry name" value="Peptidase_M20"/>
    <property type="match status" value="1"/>
</dbReference>
<dbReference type="PANTHER" id="PTHR43808:SF31">
    <property type="entry name" value="N-ACETYL-L-CITRULLINE DEACETYLASE"/>
    <property type="match status" value="1"/>
</dbReference>
<keyword evidence="2" id="KW-0378">Hydrolase</keyword>
<proteinExistence type="predicted"/>
<comment type="caution">
    <text evidence="5">The sequence shown here is derived from an EMBL/GenBank/DDBJ whole genome shotgun (WGS) entry which is preliminary data.</text>
</comment>
<evidence type="ECO:0000313" key="5">
    <source>
        <dbReference type="EMBL" id="GAA3710139.1"/>
    </source>
</evidence>
<evidence type="ECO:0000256" key="1">
    <source>
        <dbReference type="ARBA" id="ARBA00022723"/>
    </source>
</evidence>
<evidence type="ECO:0000256" key="3">
    <source>
        <dbReference type="NCBIfam" id="TIGR01900"/>
    </source>
</evidence>
<dbReference type="InterPro" id="IPR011650">
    <property type="entry name" value="Peptidase_M20_dimer"/>
</dbReference>
<evidence type="ECO:0000256" key="2">
    <source>
        <dbReference type="ARBA" id="ARBA00022801"/>
    </source>
</evidence>